<feature type="coiled-coil region" evidence="8">
    <location>
        <begin position="236"/>
        <end position="399"/>
    </location>
</feature>
<dbReference type="InterPro" id="IPR031470">
    <property type="entry name" value="CEP63/Deup1_N"/>
</dbReference>
<feature type="domain" description="CEP63/Deup1 N-terminal" evidence="10">
    <location>
        <begin position="18"/>
        <end position="289"/>
    </location>
</feature>
<evidence type="ECO:0000256" key="2">
    <source>
        <dbReference type="ARBA" id="ARBA00007181"/>
    </source>
</evidence>
<reference evidence="13 14" key="1">
    <citation type="submission" date="2025-05" db="UniProtKB">
        <authorList>
            <consortium name="RefSeq"/>
        </authorList>
    </citation>
    <scope>IDENTIFICATION</scope>
</reference>
<dbReference type="Pfam" id="PF17045">
    <property type="entry name" value="CEP63"/>
    <property type="match status" value="1"/>
</dbReference>
<evidence type="ECO:0000256" key="5">
    <source>
        <dbReference type="ARBA" id="ARBA00022794"/>
    </source>
</evidence>
<dbReference type="RefSeq" id="XP_072849677.1">
    <property type="nucleotide sequence ID" value="XM_072993576.1"/>
</dbReference>
<comment type="subcellular location">
    <subcellularLocation>
        <location evidence="1">Cytoplasm</location>
    </subcellularLocation>
</comment>
<feature type="domain" description="CEP63/Deup1 CEP152 binding coiled coil" evidence="11">
    <location>
        <begin position="595"/>
        <end position="630"/>
    </location>
</feature>
<dbReference type="PANTHER" id="PTHR18875">
    <property type="entry name" value="SARCOMA ANTIGEN NY-SAR-24/CYTOSKELETAL PROTEIN SOJO"/>
    <property type="match status" value="1"/>
</dbReference>
<evidence type="ECO:0000259" key="11">
    <source>
        <dbReference type="Pfam" id="PF25771"/>
    </source>
</evidence>
<evidence type="ECO:0000313" key="12">
    <source>
        <dbReference type="Proteomes" id="UP001652642"/>
    </source>
</evidence>
<keyword evidence="5" id="KW-0970">Cilium biogenesis/degradation</keyword>
<name>A0ABM5FW91_9SAUR</name>
<keyword evidence="6 8" id="KW-0175">Coiled coil</keyword>
<evidence type="ECO:0000256" key="4">
    <source>
        <dbReference type="ARBA" id="ARBA00022490"/>
    </source>
</evidence>
<keyword evidence="12" id="KW-1185">Reference proteome</keyword>
<feature type="coiled-coil region" evidence="8">
    <location>
        <begin position="66"/>
        <end position="161"/>
    </location>
</feature>
<protein>
    <recommendedName>
        <fullName evidence="3">Deuterosome assembly protein 1</fullName>
    </recommendedName>
    <alternativeName>
        <fullName evidence="7">Coiled-coil domain-containing protein 67</fullName>
    </alternativeName>
</protein>
<dbReference type="Proteomes" id="UP001652642">
    <property type="component" value="Chromosome 3"/>
</dbReference>
<dbReference type="GeneID" id="110091357"/>
<keyword evidence="4" id="KW-0963">Cytoplasm</keyword>
<evidence type="ECO:0000313" key="14">
    <source>
        <dbReference type="RefSeq" id="XP_072849678.1"/>
    </source>
</evidence>
<evidence type="ECO:0000256" key="6">
    <source>
        <dbReference type="ARBA" id="ARBA00023054"/>
    </source>
</evidence>
<dbReference type="PANTHER" id="PTHR18875:SF5">
    <property type="entry name" value="DEUTEROSOME ASSEMBLY PROTEIN 1"/>
    <property type="match status" value="1"/>
</dbReference>
<accession>A0ABM5FW91</accession>
<evidence type="ECO:0000256" key="7">
    <source>
        <dbReference type="ARBA" id="ARBA00030704"/>
    </source>
</evidence>
<dbReference type="InterPro" id="IPR057656">
    <property type="entry name" value="CEP63/Deup1_CC"/>
</dbReference>
<dbReference type="Pfam" id="PF25771">
    <property type="entry name" value="CC_CEP152-bind"/>
    <property type="match status" value="1"/>
</dbReference>
<evidence type="ECO:0000256" key="9">
    <source>
        <dbReference type="SAM" id="MobiDB-lite"/>
    </source>
</evidence>
<organism evidence="12 14">
    <name type="scientific">Pogona vitticeps</name>
    <name type="common">central bearded dragon</name>
    <dbReference type="NCBI Taxonomy" id="103695"/>
    <lineage>
        <taxon>Eukaryota</taxon>
        <taxon>Metazoa</taxon>
        <taxon>Chordata</taxon>
        <taxon>Craniata</taxon>
        <taxon>Vertebrata</taxon>
        <taxon>Euteleostomi</taxon>
        <taxon>Lepidosauria</taxon>
        <taxon>Squamata</taxon>
        <taxon>Bifurcata</taxon>
        <taxon>Unidentata</taxon>
        <taxon>Episquamata</taxon>
        <taxon>Toxicofera</taxon>
        <taxon>Iguania</taxon>
        <taxon>Acrodonta</taxon>
        <taxon>Agamidae</taxon>
        <taxon>Amphibolurinae</taxon>
        <taxon>Pogona</taxon>
    </lineage>
</organism>
<evidence type="ECO:0000256" key="3">
    <source>
        <dbReference type="ARBA" id="ARBA00019105"/>
    </source>
</evidence>
<evidence type="ECO:0000313" key="13">
    <source>
        <dbReference type="RefSeq" id="XP_072849677.1"/>
    </source>
</evidence>
<dbReference type="RefSeq" id="XP_072849678.1">
    <property type="nucleotide sequence ID" value="XM_072993577.1"/>
</dbReference>
<sequence>MEKKIEASQEQMMARSVPCDAELQELMHQIDIMVNKKKLEWERKLQALEARMTIRDQELATAQSKLDQKGQEVGLLRQKLDSLQKTKYEMAQNYDAQLEALKTQFAKLTQSYEKLQLHQLKQNKSRGMEKCTENKDTPFQLSSLNQKLEEFRAKSREWDKQETRYQNHLVSLDAQQKLLSEKCNLFQKQAQNCQSQIRCQKFKQEDVDTCSQCKTEHLNVQHDMFPQPSDRNEFFMEKLKSTVSEIVVSRNRLQEENLKLQQEVKMYQRKCQNIEARLTEVKNELQSREDLLNMVELECQQLRKEVAKMEEYRNMEENQVKLQSAYAQCIKDLEIKKAQILVLERQQENQQKELHEIRDRLYREEQSHPSEVERMRTEISDLTEELHQKEITIATILEKAAVLERQLQMELKIKEKMLAKQKMADLSKTELRTYLDSVDMPGHKNERLLNELVKLPKNTDIPLLVKPMTSFETSHSNQNSAKMQEKEEKLLANESEQALQSVAYENFECYRTHLPVWHGQGDIENSCALPPQRPSRDREPVADGRSPSPPEAVSIHYSTCFPERTKSDMLLNHIYVMEESQVTSPEALFPTTTTERFLQEEENRAREFELLLNSHIDELQKQTEHTLKKYSNLNKHSRHR</sequence>
<feature type="region of interest" description="Disordered" evidence="9">
    <location>
        <begin position="525"/>
        <end position="553"/>
    </location>
</feature>
<gene>
    <name evidence="13 14" type="primary">DEUP1</name>
</gene>
<evidence type="ECO:0000256" key="8">
    <source>
        <dbReference type="SAM" id="Coils"/>
    </source>
</evidence>
<proteinExistence type="inferred from homology"/>
<comment type="similarity">
    <text evidence="2">Belongs to the CEP63 family.</text>
</comment>
<evidence type="ECO:0000259" key="10">
    <source>
        <dbReference type="Pfam" id="PF17045"/>
    </source>
</evidence>
<evidence type="ECO:0000256" key="1">
    <source>
        <dbReference type="ARBA" id="ARBA00004496"/>
    </source>
</evidence>